<dbReference type="STRING" id="703135.A0A2A9N6J2"/>
<sequence length="319" mass="35358">MTMKGSNGAIILDESSYFNTGVGSNVDDDHSNTGLGIQCAKGCTKQQLDGTNHSPNTQSASKHRSTQRNHSGRRRAKVDADEVGEMPYSLHKGREEVVSVPRVLSWVDIEFGPCYWNTQKVFGGIVPLGSEMAAGGLIPGDLATILRISIFNEPSFDVIGGLDEMLEKVKTTISQVSPIEKRLFALEEADYEAEGGEEGTLEKEMSAQSMQTLCVYRPRVVIHGPVTIGGDPTGLVVILRFRNISPHCYMQTVEAKRHQPSVVYIPSLVDPTLFPVVVDGKFLSLLKYLKFWFRLTKNNRIIITSPTEDLRKAFLKGWW</sequence>
<keyword evidence="3" id="KW-1185">Reference proteome</keyword>
<feature type="compositionally biased region" description="Polar residues" evidence="1">
    <location>
        <begin position="45"/>
        <end position="60"/>
    </location>
</feature>
<organism evidence="2 3">
    <name type="scientific">Amanita thiersii Skay4041</name>
    <dbReference type="NCBI Taxonomy" id="703135"/>
    <lineage>
        <taxon>Eukaryota</taxon>
        <taxon>Fungi</taxon>
        <taxon>Dikarya</taxon>
        <taxon>Basidiomycota</taxon>
        <taxon>Agaricomycotina</taxon>
        <taxon>Agaricomycetes</taxon>
        <taxon>Agaricomycetidae</taxon>
        <taxon>Agaricales</taxon>
        <taxon>Pluteineae</taxon>
        <taxon>Amanitaceae</taxon>
        <taxon>Amanita</taxon>
    </lineage>
</organism>
<proteinExistence type="predicted"/>
<feature type="compositionally biased region" description="Basic residues" evidence="1">
    <location>
        <begin position="61"/>
        <end position="76"/>
    </location>
</feature>
<gene>
    <name evidence="2" type="ORF">AMATHDRAFT_9534</name>
</gene>
<protein>
    <submittedName>
        <fullName evidence="2">Uncharacterized protein</fullName>
    </submittedName>
</protein>
<evidence type="ECO:0000313" key="2">
    <source>
        <dbReference type="EMBL" id="PFH45309.1"/>
    </source>
</evidence>
<dbReference type="AlphaFoldDB" id="A0A2A9N6J2"/>
<evidence type="ECO:0000313" key="3">
    <source>
        <dbReference type="Proteomes" id="UP000242287"/>
    </source>
</evidence>
<feature type="region of interest" description="Disordered" evidence="1">
    <location>
        <begin position="45"/>
        <end position="84"/>
    </location>
</feature>
<dbReference type="Proteomes" id="UP000242287">
    <property type="component" value="Unassembled WGS sequence"/>
</dbReference>
<name>A0A2A9N6J2_9AGAR</name>
<evidence type="ECO:0000256" key="1">
    <source>
        <dbReference type="SAM" id="MobiDB-lite"/>
    </source>
</evidence>
<reference evidence="2 3" key="1">
    <citation type="submission" date="2014-02" db="EMBL/GenBank/DDBJ databases">
        <title>Transposable element dynamics among asymbiotic and ectomycorrhizal Amanita fungi.</title>
        <authorList>
            <consortium name="DOE Joint Genome Institute"/>
            <person name="Hess J."/>
            <person name="Skrede I."/>
            <person name="Wolfe B."/>
            <person name="LaButti K."/>
            <person name="Ohm R.A."/>
            <person name="Grigoriev I.V."/>
            <person name="Pringle A."/>
        </authorList>
    </citation>
    <scope>NUCLEOTIDE SEQUENCE [LARGE SCALE GENOMIC DNA]</scope>
    <source>
        <strain evidence="2 3">SKay4041</strain>
    </source>
</reference>
<accession>A0A2A9N6J2</accession>
<dbReference type="EMBL" id="KZ302443">
    <property type="protein sequence ID" value="PFH45309.1"/>
    <property type="molecule type" value="Genomic_DNA"/>
</dbReference>